<evidence type="ECO:0000256" key="7">
    <source>
        <dbReference type="ARBA" id="ARBA00022837"/>
    </source>
</evidence>
<dbReference type="GO" id="GO:0005886">
    <property type="term" value="C:plasma membrane"/>
    <property type="evidence" value="ECO:0007669"/>
    <property type="project" value="UniProtKB-SubCell"/>
</dbReference>
<dbReference type="InterPro" id="IPR027397">
    <property type="entry name" value="Catenin-bd_sf"/>
</dbReference>
<comment type="function">
    <text evidence="15">A component of desmosome cell-cell junctions which are required for positive regulation of cellular adhesion. Involved in the interaction of plaque proteins and intermediate filaments mediating cell-cell adhesion.</text>
</comment>
<dbReference type="InterPro" id="IPR000233">
    <property type="entry name" value="Cadherin_Y-type_LIR"/>
</dbReference>
<gene>
    <name evidence="18" type="primary">LOC114600659</name>
</gene>
<evidence type="ECO:0000256" key="16">
    <source>
        <dbReference type="SAM" id="Phobius"/>
    </source>
</evidence>
<accession>A0A670I8S7</accession>
<keyword evidence="3" id="KW-1003">Cell membrane</keyword>
<evidence type="ECO:0000256" key="4">
    <source>
        <dbReference type="ARBA" id="ARBA00022692"/>
    </source>
</evidence>
<evidence type="ECO:0000256" key="11">
    <source>
        <dbReference type="ARBA" id="ARBA00023136"/>
    </source>
</evidence>
<evidence type="ECO:0000256" key="12">
    <source>
        <dbReference type="ARBA" id="ARBA00023180"/>
    </source>
</evidence>
<dbReference type="CDD" id="cd11304">
    <property type="entry name" value="Cadherin_repeat"/>
    <property type="match status" value="3"/>
</dbReference>
<comment type="subcellular location">
    <subcellularLocation>
        <location evidence="2">Cell junction</location>
        <location evidence="2">Desmosome</location>
    </subcellularLocation>
    <subcellularLocation>
        <location evidence="1 14">Cell membrane</location>
        <topology evidence="1 14">Single-pass type I membrane protein</topology>
    </subcellularLocation>
</comment>
<dbReference type="PRINTS" id="PR00205">
    <property type="entry name" value="CADHERIN"/>
</dbReference>
<dbReference type="GeneID" id="114600659"/>
<evidence type="ECO:0000313" key="19">
    <source>
        <dbReference type="Proteomes" id="UP000472272"/>
    </source>
</evidence>
<dbReference type="Gene3D" id="4.10.900.10">
    <property type="entry name" value="TCF3-CBD (Catenin binding domain)"/>
    <property type="match status" value="1"/>
</dbReference>
<dbReference type="InterPro" id="IPR014868">
    <property type="entry name" value="Cadherin_pro_dom"/>
</dbReference>
<name>A0A670I8S7_PODMU</name>
<dbReference type="InterPro" id="IPR050971">
    <property type="entry name" value="Cadherin-domain_protein"/>
</dbReference>
<dbReference type="FunFam" id="2.60.40.60:FF:000027">
    <property type="entry name" value="Cadherin 2"/>
    <property type="match status" value="1"/>
</dbReference>
<evidence type="ECO:0000256" key="5">
    <source>
        <dbReference type="ARBA" id="ARBA00022723"/>
    </source>
</evidence>
<evidence type="ECO:0000256" key="8">
    <source>
        <dbReference type="ARBA" id="ARBA00022889"/>
    </source>
</evidence>
<evidence type="ECO:0000259" key="17">
    <source>
        <dbReference type="PROSITE" id="PS50268"/>
    </source>
</evidence>
<reference evidence="18" key="3">
    <citation type="submission" date="2025-09" db="UniProtKB">
        <authorList>
            <consortium name="Ensembl"/>
        </authorList>
    </citation>
    <scope>IDENTIFICATION</scope>
</reference>
<dbReference type="InterPro" id="IPR002126">
    <property type="entry name" value="Cadherin-like_dom"/>
</dbReference>
<dbReference type="FunFam" id="2.60.40.60:FF:000031">
    <property type="entry name" value="Cadherin 3"/>
    <property type="match status" value="1"/>
</dbReference>
<dbReference type="Proteomes" id="UP000472272">
    <property type="component" value="Chromosome 7"/>
</dbReference>
<dbReference type="SMART" id="SM00112">
    <property type="entry name" value="CA"/>
    <property type="match status" value="5"/>
</dbReference>
<evidence type="ECO:0000256" key="2">
    <source>
        <dbReference type="ARBA" id="ARBA00004568"/>
    </source>
</evidence>
<evidence type="ECO:0000256" key="10">
    <source>
        <dbReference type="ARBA" id="ARBA00022989"/>
    </source>
</evidence>
<dbReference type="FunFam" id="2.60.40.60:FF:000011">
    <property type="entry name" value="Cadherin 1"/>
    <property type="match status" value="1"/>
</dbReference>
<dbReference type="GO" id="GO:0005509">
    <property type="term" value="F:calcium ion binding"/>
    <property type="evidence" value="ECO:0007669"/>
    <property type="project" value="UniProtKB-UniRule"/>
</dbReference>
<keyword evidence="19" id="KW-1185">Reference proteome</keyword>
<dbReference type="PROSITE" id="PS50268">
    <property type="entry name" value="CADHERIN_2"/>
    <property type="match status" value="4"/>
</dbReference>
<dbReference type="PROSITE" id="PS00232">
    <property type="entry name" value="CADHERIN_1"/>
    <property type="match status" value="2"/>
</dbReference>
<dbReference type="Pfam" id="PF01049">
    <property type="entry name" value="CADH_Y-type_LIR"/>
    <property type="match status" value="1"/>
</dbReference>
<dbReference type="Pfam" id="PF08758">
    <property type="entry name" value="Cadherin_pro"/>
    <property type="match status" value="1"/>
</dbReference>
<evidence type="ECO:0000256" key="15">
    <source>
        <dbReference type="RuleBase" id="RU004358"/>
    </source>
</evidence>
<dbReference type="GO" id="GO:0030057">
    <property type="term" value="C:desmosome"/>
    <property type="evidence" value="ECO:0007669"/>
    <property type="project" value="UniProtKB-SubCell"/>
</dbReference>
<dbReference type="FunFam" id="2.60.40.60:FF:000096">
    <property type="entry name" value="Desmocollin 2"/>
    <property type="match status" value="1"/>
</dbReference>
<keyword evidence="6" id="KW-0677">Repeat</keyword>
<dbReference type="SMART" id="SM01055">
    <property type="entry name" value="Cadherin_pro"/>
    <property type="match status" value="1"/>
</dbReference>
<dbReference type="SUPFAM" id="SSF49313">
    <property type="entry name" value="Cadherin-like"/>
    <property type="match status" value="6"/>
</dbReference>
<dbReference type="GO" id="GO:0007156">
    <property type="term" value="P:homophilic cell adhesion via plasma membrane adhesion molecules"/>
    <property type="evidence" value="ECO:0007669"/>
    <property type="project" value="InterPro"/>
</dbReference>
<feature type="transmembrane region" description="Helical" evidence="16">
    <location>
        <begin position="696"/>
        <end position="721"/>
    </location>
</feature>
<dbReference type="InterPro" id="IPR015919">
    <property type="entry name" value="Cadherin-like_sf"/>
</dbReference>
<dbReference type="KEGG" id="pmua:114600659"/>
<proteinExistence type="predicted"/>
<evidence type="ECO:0000256" key="1">
    <source>
        <dbReference type="ARBA" id="ARBA00004251"/>
    </source>
</evidence>
<keyword evidence="11 16" id="KW-0472">Membrane</keyword>
<dbReference type="PANTHER" id="PTHR24025">
    <property type="entry name" value="DESMOGLEIN FAMILY MEMBER"/>
    <property type="match status" value="1"/>
</dbReference>
<dbReference type="PANTHER" id="PTHR24025:SF0">
    <property type="entry name" value="DESMOCOLLIN-2"/>
    <property type="match status" value="1"/>
</dbReference>
<dbReference type="Gene3D" id="2.60.40.60">
    <property type="entry name" value="Cadherins"/>
    <property type="match status" value="6"/>
</dbReference>
<reference evidence="18" key="2">
    <citation type="submission" date="2025-08" db="UniProtKB">
        <authorList>
            <consortium name="Ensembl"/>
        </authorList>
    </citation>
    <scope>IDENTIFICATION</scope>
</reference>
<evidence type="ECO:0000256" key="9">
    <source>
        <dbReference type="ARBA" id="ARBA00022949"/>
    </source>
</evidence>
<keyword evidence="8 14" id="KW-0130">Cell adhesion</keyword>
<dbReference type="PRINTS" id="PR01818">
    <property type="entry name" value="DESMOCADHERN"/>
</dbReference>
<dbReference type="RefSeq" id="XP_028592937.1">
    <property type="nucleotide sequence ID" value="XM_028737104.1"/>
</dbReference>
<dbReference type="FunFam" id="4.10.900.10:FF:000005">
    <property type="entry name" value="Desmocollin 2"/>
    <property type="match status" value="1"/>
</dbReference>
<organism evidence="18 19">
    <name type="scientific">Podarcis muralis</name>
    <name type="common">Wall lizard</name>
    <name type="synonym">Lacerta muralis</name>
    <dbReference type="NCBI Taxonomy" id="64176"/>
    <lineage>
        <taxon>Eukaryota</taxon>
        <taxon>Metazoa</taxon>
        <taxon>Chordata</taxon>
        <taxon>Craniata</taxon>
        <taxon>Vertebrata</taxon>
        <taxon>Euteleostomi</taxon>
        <taxon>Lepidosauria</taxon>
        <taxon>Squamata</taxon>
        <taxon>Bifurcata</taxon>
        <taxon>Unidentata</taxon>
        <taxon>Episquamata</taxon>
        <taxon>Laterata</taxon>
        <taxon>Lacertibaenia</taxon>
        <taxon>Lacertidae</taxon>
        <taxon>Podarcis</taxon>
    </lineage>
</organism>
<evidence type="ECO:0000313" key="18">
    <source>
        <dbReference type="Ensembl" id="ENSPMRP00000008088.1"/>
    </source>
</evidence>
<dbReference type="OMA" id="VTICRHE"/>
<dbReference type="InterPro" id="IPR009122">
    <property type="entry name" value="Desmosomal_cadherin"/>
</dbReference>
<dbReference type="AlphaFoldDB" id="A0A670I8S7"/>
<sequence length="910" mass="100942">MAPLARARRRGGSWTDAGLRVFVGLLVLSLFCEASKKVTFNVPSKLEAGTLIGRLNLRQYLRTSDLISSSDPDFIVLEDGSVYTTNAVSLSSEKKAFTISLNDLQGHLQKKIHVNLLSHPKKAHKTGETVLRRTKRRWSPLPTLIMENSLGPFPMQIQQLSSDTAQKYNITYSISGRGVDQPPLNYFYIERETGNLFVTVPIDREEYSEFEIICNARTLDGYTPEVPLRHVIRIEDDNDNPPMFDPVTWAFNVVENCRAGTVVGQITATDRDEPGTLHTKLKYRIVGQNPIPLQGSNTFSIHPDTGSITVAYPVLDREKITTYTILVEARDMGGQPFGLCNTATVVIEVDDANDHAPMCEHSMYEAYVSENTVGEKVMDIGVVDKDSPGTPAWHATFNIIKGNEDGAFKIVKNPDSNIGTLCVEKGLDYERNKERKLEIVVNNEAPYFLPPNSRAVSTSTCVVVVKVRDMDEGPVFDPCVFFLNIKECLPAETMVGQYTARDPETGNSEGIIYRIINDPCNWITIDNAGQIRTTRLLDREQPQMQLYQCNVTVSATDRSGKTGTGVIVVNLLDENDNFPVIPKKEYIICRDRQPVCLTAVDADLPEHGAPFSFTLPDRMIPQWKLTQHDENSAYLVPAENLPFGAYEIPVMVTDRAGKGGITEVRVIMCDCTTPSDCRYWPRVGPPVARQTPNVTLGLWAILAMIGGSLLLLLILITLCGCCGAAPVSSSKHVCDDLANQNLIISNTEAPGEEVMDPNILPVKTGNMVTCDQGTLGVKTGGQESFEMVKGHQTLESVKGGGHHTLDSVKMGHQTLERGGYGQSAMDAYRYNYSEWQNFTHPRLTEKVYLCGQDEEHKHSEDYVLSYNYEGRGSLAGSVGCCTDQQDEEALDFLDQLEPKFRTLAETCIKR</sequence>
<keyword evidence="9" id="KW-0965">Cell junction</keyword>
<feature type="domain" description="Cadherin" evidence="17">
    <location>
        <begin position="360"/>
        <end position="476"/>
    </location>
</feature>
<dbReference type="FunFam" id="2.60.40.60:FF:000019">
    <property type="entry name" value="Cadherin 2"/>
    <property type="match status" value="1"/>
</dbReference>
<dbReference type="GeneTree" id="ENSGT01030000234624"/>
<keyword evidence="10 16" id="KW-1133">Transmembrane helix</keyword>
<keyword evidence="7 13" id="KW-0106">Calcium</keyword>
<dbReference type="Ensembl" id="ENSPMRT00000008647.1">
    <property type="protein sequence ID" value="ENSPMRP00000008088.1"/>
    <property type="gene ID" value="ENSPMRG00000005467.1"/>
</dbReference>
<feature type="domain" description="Cadherin" evidence="17">
    <location>
        <begin position="245"/>
        <end position="359"/>
    </location>
</feature>
<dbReference type="InterPro" id="IPR020894">
    <property type="entry name" value="Cadherin_CS"/>
</dbReference>
<dbReference type="FunFam" id="2.60.40.60:FF:000068">
    <property type="entry name" value="Desmoglein 1"/>
    <property type="match status" value="1"/>
</dbReference>
<evidence type="ECO:0000256" key="6">
    <source>
        <dbReference type="ARBA" id="ARBA00022737"/>
    </source>
</evidence>
<evidence type="ECO:0000256" key="13">
    <source>
        <dbReference type="PROSITE-ProRule" id="PRU00043"/>
    </source>
</evidence>
<evidence type="ECO:0000256" key="14">
    <source>
        <dbReference type="RuleBase" id="RU003318"/>
    </source>
</evidence>
<feature type="domain" description="Cadherin" evidence="17">
    <location>
        <begin position="477"/>
        <end position="581"/>
    </location>
</feature>
<keyword evidence="5" id="KW-0479">Metal-binding</keyword>
<dbReference type="Pfam" id="PF00028">
    <property type="entry name" value="Cadherin"/>
    <property type="match status" value="4"/>
</dbReference>
<dbReference type="PRINTS" id="PR01820">
    <property type="entry name" value="DESMOCOLLIN"/>
</dbReference>
<feature type="domain" description="Cadherin" evidence="17">
    <location>
        <begin position="137"/>
        <end position="244"/>
    </location>
</feature>
<keyword evidence="12" id="KW-0325">Glycoprotein</keyword>
<evidence type="ECO:0000256" key="3">
    <source>
        <dbReference type="ARBA" id="ARBA00022475"/>
    </source>
</evidence>
<protein>
    <submittedName>
        <fullName evidence="18">Desmocollin-2-like</fullName>
    </submittedName>
</protein>
<reference evidence="18 19" key="1">
    <citation type="journal article" date="2019" name="Proc. Natl. Acad. Sci. U.S.A.">
        <title>Regulatory changes in pterin and carotenoid genes underlie balanced color polymorphisms in the wall lizard.</title>
        <authorList>
            <person name="Andrade P."/>
            <person name="Pinho C."/>
            <person name="Perez I de Lanuza G."/>
            <person name="Afonso S."/>
            <person name="Brejcha J."/>
            <person name="Rubin C.J."/>
            <person name="Wallerman O."/>
            <person name="Pereira P."/>
            <person name="Sabatino S.J."/>
            <person name="Bellati A."/>
            <person name="Pellitteri-Rosa D."/>
            <person name="Bosakova Z."/>
            <person name="Bunikis I."/>
            <person name="Carretero M.A."/>
            <person name="Feiner N."/>
            <person name="Marsik P."/>
            <person name="Pauperio F."/>
            <person name="Salvi D."/>
            <person name="Soler L."/>
            <person name="While G.M."/>
            <person name="Uller T."/>
            <person name="Font E."/>
            <person name="Andersson L."/>
            <person name="Carneiro M."/>
        </authorList>
    </citation>
    <scope>NUCLEOTIDE SEQUENCE</scope>
</reference>
<keyword evidence="4 14" id="KW-0812">Transmembrane</keyword>
<dbReference type="OrthoDB" id="6079678at2759"/>